<accession>A0A7S0S6A3</accession>
<feature type="region of interest" description="Disordered" evidence="2">
    <location>
        <begin position="185"/>
        <end position="209"/>
    </location>
</feature>
<dbReference type="Pfam" id="PF03776">
    <property type="entry name" value="MinE"/>
    <property type="match status" value="1"/>
</dbReference>
<organism evidence="3">
    <name type="scientific">Chlamydomonas leiostraca</name>
    <dbReference type="NCBI Taxonomy" id="1034604"/>
    <lineage>
        <taxon>Eukaryota</taxon>
        <taxon>Viridiplantae</taxon>
        <taxon>Chlorophyta</taxon>
        <taxon>core chlorophytes</taxon>
        <taxon>Chlorophyceae</taxon>
        <taxon>CS clade</taxon>
        <taxon>Chlamydomonadales</taxon>
        <taxon>Chlamydomonadaceae</taxon>
        <taxon>Chlamydomonas</taxon>
    </lineage>
</organism>
<evidence type="ECO:0000256" key="1">
    <source>
        <dbReference type="ARBA" id="ARBA00008168"/>
    </source>
</evidence>
<name>A0A7S0S6A3_9CHLO</name>
<dbReference type="Gene3D" id="3.30.1070.10">
    <property type="entry name" value="Cell division topological specificity factor MinE"/>
    <property type="match status" value="1"/>
</dbReference>
<evidence type="ECO:0000256" key="2">
    <source>
        <dbReference type="SAM" id="MobiDB-lite"/>
    </source>
</evidence>
<dbReference type="AlphaFoldDB" id="A0A7S0S6A3"/>
<comment type="similarity">
    <text evidence="1">Belongs to the MinE family.</text>
</comment>
<dbReference type="InterPro" id="IPR005527">
    <property type="entry name" value="MinE"/>
</dbReference>
<gene>
    <name evidence="3" type="ORF">CLEI1391_LOCUS21466</name>
</gene>
<dbReference type="GO" id="GO:0051301">
    <property type="term" value="P:cell division"/>
    <property type="evidence" value="ECO:0007669"/>
    <property type="project" value="InterPro"/>
</dbReference>
<sequence>MQATICSRIQSTALAGPRQVCHAPLARRCMVVRAGPKGSPRTESEEVTQDDATTLRSMVSSQFQYQVRRPKPTGNPVTDFMTKVQLAWKIFFPEAPKELSPKEEVKRRLRMVLVADRCGMSPASLSEMKKTIVKALQDFVDIEGEEGIEVSISNEPGLGTVYSVNIPVRRVKAETRFEPETIQTPDGVTLEWDPTDINSDPSSRFPMGC</sequence>
<reference evidence="3" key="1">
    <citation type="submission" date="2021-01" db="EMBL/GenBank/DDBJ databases">
        <authorList>
            <person name="Corre E."/>
            <person name="Pelletier E."/>
            <person name="Niang G."/>
            <person name="Scheremetjew M."/>
            <person name="Finn R."/>
            <person name="Kale V."/>
            <person name="Holt S."/>
            <person name="Cochrane G."/>
            <person name="Meng A."/>
            <person name="Brown T."/>
            <person name="Cohen L."/>
        </authorList>
    </citation>
    <scope>NUCLEOTIDE SEQUENCE</scope>
    <source>
        <strain evidence="3">SAG 11-49</strain>
    </source>
</reference>
<proteinExistence type="inferred from homology"/>
<protein>
    <submittedName>
        <fullName evidence="3">Uncharacterized protein</fullName>
    </submittedName>
</protein>
<evidence type="ECO:0000313" key="3">
    <source>
        <dbReference type="EMBL" id="CAD8697279.1"/>
    </source>
</evidence>
<dbReference type="EMBL" id="HBFB01038101">
    <property type="protein sequence ID" value="CAD8697279.1"/>
    <property type="molecule type" value="Transcribed_RNA"/>
</dbReference>
<dbReference type="InterPro" id="IPR036707">
    <property type="entry name" value="MinE_sf"/>
</dbReference>